<dbReference type="Gene3D" id="2.170.270.10">
    <property type="entry name" value="SET domain"/>
    <property type="match status" value="1"/>
</dbReference>
<dbReference type="AlphaFoldDB" id="A0A814A3V4"/>
<dbReference type="SUPFAM" id="SSF82199">
    <property type="entry name" value="SET domain"/>
    <property type="match status" value="1"/>
</dbReference>
<dbReference type="PROSITE" id="PS50280">
    <property type="entry name" value="SET"/>
    <property type="match status" value="1"/>
</dbReference>
<dbReference type="OrthoDB" id="265717at2759"/>
<comment type="caution">
    <text evidence="2">The sequence shown here is derived from an EMBL/GenBank/DDBJ whole genome shotgun (WGS) entry which is preliminary data.</text>
</comment>
<dbReference type="PANTHER" id="PTHR47643:SF2">
    <property type="entry name" value="TPR DOMAIN PROTEIN (AFU_ORTHOLOGUE AFUA_5G12710)"/>
    <property type="match status" value="1"/>
</dbReference>
<evidence type="ECO:0000313" key="2">
    <source>
        <dbReference type="EMBL" id="CAF0907239.1"/>
    </source>
</evidence>
<gene>
    <name evidence="2" type="ORF">EDS130_LOCUS10083</name>
</gene>
<proteinExistence type="predicted"/>
<evidence type="ECO:0000259" key="1">
    <source>
        <dbReference type="PROSITE" id="PS50280"/>
    </source>
</evidence>
<name>A0A814A3V4_ADIRI</name>
<organism evidence="2 3">
    <name type="scientific">Adineta ricciae</name>
    <name type="common">Rotifer</name>
    <dbReference type="NCBI Taxonomy" id="249248"/>
    <lineage>
        <taxon>Eukaryota</taxon>
        <taxon>Metazoa</taxon>
        <taxon>Spiralia</taxon>
        <taxon>Gnathifera</taxon>
        <taxon>Rotifera</taxon>
        <taxon>Eurotatoria</taxon>
        <taxon>Bdelloidea</taxon>
        <taxon>Adinetida</taxon>
        <taxon>Adinetidae</taxon>
        <taxon>Adineta</taxon>
    </lineage>
</organism>
<dbReference type="SMART" id="SM00317">
    <property type="entry name" value="SET"/>
    <property type="match status" value="1"/>
</dbReference>
<feature type="domain" description="SET" evidence="1">
    <location>
        <begin position="474"/>
        <end position="661"/>
    </location>
</feature>
<evidence type="ECO:0000313" key="3">
    <source>
        <dbReference type="Proteomes" id="UP000663852"/>
    </source>
</evidence>
<sequence>MFQRMKQLDTLNSEMPSHICCEEHRRQLVKFADLSQLLPNIDMTNLAFYFARQCQNNKKAARAARRLTAVSQRTTTNDDKNTSPFHIVDRLLAAPTGIYAPELNSRPFHELCSRKDLLLSFERYSKAFTLEDYNVIPYAFDIQLKHRALSFLSKQETYSRLTSMTNITLRETKINRVHKGSVIRVHSIVDPLITPRSIQLIVEDDNNNIVRLSIYNWYTILADQSSEHIRNRMRRERYFMIGNPFIKMAADGLLILRVDNPRLDMWFTDYESEIEHMTADKLRDLGNKCFRNNDIHGAIEYYSHGLIKSPNDMRILSNRAECYLQDQLPHLAFADCERILEICASNSTEENTDGTFTWKIHYRKMRALIGLQLFDQAKLAINSLLEYTQDVASSNEILDRFRRILDSKLAINSLLEYTQDVASSNEILDRFRRILDCDIPRLQNEVDGKYDMFDLLTNRNKRPDDFLAEFERANVCEFRQCEEKNKGFGMFALCPLKPGTLLLVERPIAYAQSKPNEVLIDDPSHLITFSLTQKSEHRNADDGNSHGGKYLRQPSLELLKQIETRILLDQKYYIEKLSHLTPLRQYPLRKKSEDENYFTLQYKALIEIFERNVINNGLWAKLARFNHSCLPNCFYMIINQICFVSVLRSIEIGEEMTICYFPDVYSSYIDRTLRLREFSISECNCKLCEYDRFEGQAEMQQLCRQFDENEDDEDKRRHLFKHLTHQYSTTRPLGFIEQLSQLKRSVKLEIFLEQVKHGYVVHPYVLKYILSHKNKINQLENVVQQIQTELAYFNWTSEDGNNQTSRFLEIIQALINFL</sequence>
<dbReference type="Gene3D" id="1.25.40.10">
    <property type="entry name" value="Tetratricopeptide repeat domain"/>
    <property type="match status" value="1"/>
</dbReference>
<dbReference type="Pfam" id="PF00856">
    <property type="entry name" value="SET"/>
    <property type="match status" value="1"/>
</dbReference>
<dbReference type="Proteomes" id="UP000663852">
    <property type="component" value="Unassembled WGS sequence"/>
</dbReference>
<dbReference type="SUPFAM" id="SSF48452">
    <property type="entry name" value="TPR-like"/>
    <property type="match status" value="1"/>
</dbReference>
<dbReference type="SMART" id="SM00028">
    <property type="entry name" value="TPR"/>
    <property type="match status" value="2"/>
</dbReference>
<dbReference type="InterPro" id="IPR019734">
    <property type="entry name" value="TPR_rpt"/>
</dbReference>
<dbReference type="InterPro" id="IPR011990">
    <property type="entry name" value="TPR-like_helical_dom_sf"/>
</dbReference>
<dbReference type="InterPro" id="IPR053209">
    <property type="entry name" value="Gramillin-biosynth_MTr"/>
</dbReference>
<protein>
    <recommendedName>
        <fullName evidence="1">SET domain-containing protein</fullName>
    </recommendedName>
</protein>
<dbReference type="PANTHER" id="PTHR47643">
    <property type="entry name" value="TPR DOMAIN PROTEIN (AFU_ORTHOLOGUE AFUA_5G12710)"/>
    <property type="match status" value="1"/>
</dbReference>
<dbReference type="InterPro" id="IPR001214">
    <property type="entry name" value="SET_dom"/>
</dbReference>
<reference evidence="2" key="1">
    <citation type="submission" date="2021-02" db="EMBL/GenBank/DDBJ databases">
        <authorList>
            <person name="Nowell W R."/>
        </authorList>
    </citation>
    <scope>NUCLEOTIDE SEQUENCE</scope>
</reference>
<accession>A0A814A3V4</accession>
<dbReference type="InterPro" id="IPR046341">
    <property type="entry name" value="SET_dom_sf"/>
</dbReference>
<dbReference type="EMBL" id="CAJNOJ010000034">
    <property type="protein sequence ID" value="CAF0907239.1"/>
    <property type="molecule type" value="Genomic_DNA"/>
</dbReference>